<protein>
    <recommendedName>
        <fullName evidence="7">Nucleolar complex protein 2</fullName>
    </recommendedName>
</protein>
<dbReference type="GO" id="GO:0030691">
    <property type="term" value="C:Noc2p-Noc3p complex"/>
    <property type="evidence" value="ECO:0007669"/>
    <property type="project" value="TreeGrafter"/>
</dbReference>
<feature type="compositionally biased region" description="Basic residues" evidence="4">
    <location>
        <begin position="1"/>
        <end position="18"/>
    </location>
</feature>
<proteinExistence type="inferred from homology"/>
<feature type="compositionally biased region" description="Low complexity" evidence="4">
    <location>
        <begin position="28"/>
        <end position="45"/>
    </location>
</feature>
<evidence type="ECO:0000256" key="4">
    <source>
        <dbReference type="SAM" id="MobiDB-lite"/>
    </source>
</evidence>
<dbReference type="GO" id="GO:0030690">
    <property type="term" value="C:Noc1p-Noc2p complex"/>
    <property type="evidence" value="ECO:0007669"/>
    <property type="project" value="TreeGrafter"/>
</dbReference>
<evidence type="ECO:0000313" key="6">
    <source>
        <dbReference type="Proteomes" id="UP000245699"/>
    </source>
</evidence>
<dbReference type="InterPro" id="IPR005343">
    <property type="entry name" value="Noc2"/>
</dbReference>
<keyword evidence="3" id="KW-0539">Nucleus</keyword>
<reference evidence="5 6" key="1">
    <citation type="journal article" date="2018" name="MBio">
        <title>Comparative Genomics Reveals the Core Gene Toolbox for the Fungus-Insect Symbiosis.</title>
        <authorList>
            <person name="Wang Y."/>
            <person name="Stata M."/>
            <person name="Wang W."/>
            <person name="Stajich J.E."/>
            <person name="White M.M."/>
            <person name="Moncalvo J.M."/>
        </authorList>
    </citation>
    <scope>NUCLEOTIDE SEQUENCE [LARGE SCALE GENOMIC DNA]</scope>
    <source>
        <strain evidence="5 6">AUS-77-4</strain>
    </source>
</reference>
<name>A0A2T9Z433_9FUNG</name>
<feature type="region of interest" description="Disordered" evidence="4">
    <location>
        <begin position="151"/>
        <end position="191"/>
    </location>
</feature>
<comment type="similarity">
    <text evidence="2">Belongs to the NOC2 family.</text>
</comment>
<feature type="region of interest" description="Disordered" evidence="4">
    <location>
        <begin position="1"/>
        <end position="116"/>
    </location>
</feature>
<sequence length="734" mass="83703">MKAKKSTRKFNQKAKKASIKNYKPEILGTSNKTSTNKTTPGTTPKSKSRKPRSKEPKPYKESKQEKLVKDLFNAEEDDSIDSEDDLDQFLKSEVDKKSKNSTKKNQEDSGEEYADYNNVKVKEETISKEADDLMKDIDELKEKDPEFYQFMKENDPEALNFALDSGDEELEENSDSENDSEHEDEEDTEIKDVEKTKDVSNAILLKEEMLDEWEKSLSETNSARVLKNVILAFKSAVQSDDDKDQNNVYKYKVRGEGEFHKLMMISMTQVPEAIVHHIPYVADEELEPEKNKANSKKSSKTKQLEKTVIESNKKWKHMKVLVKSYLSSFLQVVQQQSDTTMLCFVLNQSSKINPYFSCFPKLARIFSRELLRLFGTNSSDDSVTVASLLALRRLAASGSPTIVDLALKGVYLTYVRNSNISGIHSLSRIQLMRNCGVELYEIGGKTIYQHAFVYIRQLAIHLRNSMHVKTKESFRAIYNWQFINSLRFWTELLSTYCGDRADENPELCDLLEPLLYPLIQIITGVSRLIPTAKYFPLRTHCHDMLIRLSGATGIFIPVLPSLISILNNPDFTSRRPSQSTLKQIDQSVYIKAPKQYEHTRVYLEAVLDKVIEQIACYLSIHCTSIGFPDLVVPTLVSLKRWRKKVGNKSFAKHNVLFGKLIEKINSNSTIITKERNKPNTITFGPSNFASASLFMASSDPEKMPIRVYANSILKINSIKRSAVISAINSENNED</sequence>
<dbReference type="EMBL" id="MBFT01000040">
    <property type="protein sequence ID" value="PVU99365.1"/>
    <property type="molecule type" value="Genomic_DNA"/>
</dbReference>
<evidence type="ECO:0008006" key="7">
    <source>
        <dbReference type="Google" id="ProtNLM"/>
    </source>
</evidence>
<dbReference type="Pfam" id="PF03715">
    <property type="entry name" value="Noc2"/>
    <property type="match status" value="1"/>
</dbReference>
<dbReference type="GO" id="GO:0042273">
    <property type="term" value="P:ribosomal large subunit biogenesis"/>
    <property type="evidence" value="ECO:0007669"/>
    <property type="project" value="TreeGrafter"/>
</dbReference>
<dbReference type="GO" id="GO:0005654">
    <property type="term" value="C:nucleoplasm"/>
    <property type="evidence" value="ECO:0007669"/>
    <property type="project" value="TreeGrafter"/>
</dbReference>
<accession>A0A2T9Z433</accession>
<dbReference type="OrthoDB" id="10266662at2759"/>
<dbReference type="PANTHER" id="PTHR12687:SF4">
    <property type="entry name" value="NUCLEOLAR COMPLEX PROTEIN 2 HOMOLOG"/>
    <property type="match status" value="1"/>
</dbReference>
<gene>
    <name evidence="5" type="ORF">BB559_000787</name>
</gene>
<feature type="compositionally biased region" description="Basic and acidic residues" evidence="4">
    <location>
        <begin position="53"/>
        <end position="69"/>
    </location>
</feature>
<organism evidence="5 6">
    <name type="scientific">Furculomyces boomerangus</name>
    <dbReference type="NCBI Taxonomy" id="61424"/>
    <lineage>
        <taxon>Eukaryota</taxon>
        <taxon>Fungi</taxon>
        <taxon>Fungi incertae sedis</taxon>
        <taxon>Zoopagomycota</taxon>
        <taxon>Kickxellomycotina</taxon>
        <taxon>Harpellomycetes</taxon>
        <taxon>Harpellales</taxon>
        <taxon>Harpellaceae</taxon>
        <taxon>Furculomyces</taxon>
    </lineage>
</organism>
<feature type="compositionally biased region" description="Acidic residues" evidence="4">
    <location>
        <begin position="73"/>
        <end position="87"/>
    </location>
</feature>
<comment type="caution">
    <text evidence="5">The sequence shown here is derived from an EMBL/GenBank/DDBJ whole genome shotgun (WGS) entry which is preliminary data.</text>
</comment>
<feature type="compositionally biased region" description="Basic and acidic residues" evidence="4">
    <location>
        <begin position="88"/>
        <end position="98"/>
    </location>
</feature>
<evidence type="ECO:0000313" key="5">
    <source>
        <dbReference type="EMBL" id="PVU99365.1"/>
    </source>
</evidence>
<evidence type="ECO:0000256" key="3">
    <source>
        <dbReference type="ARBA" id="ARBA00023242"/>
    </source>
</evidence>
<dbReference type="STRING" id="61424.A0A2T9Z433"/>
<evidence type="ECO:0000256" key="1">
    <source>
        <dbReference type="ARBA" id="ARBA00004123"/>
    </source>
</evidence>
<evidence type="ECO:0000256" key="2">
    <source>
        <dbReference type="ARBA" id="ARBA00005907"/>
    </source>
</evidence>
<dbReference type="GO" id="GO:0005730">
    <property type="term" value="C:nucleolus"/>
    <property type="evidence" value="ECO:0007669"/>
    <property type="project" value="TreeGrafter"/>
</dbReference>
<dbReference type="AlphaFoldDB" id="A0A2T9Z433"/>
<keyword evidence="6" id="KW-1185">Reference proteome</keyword>
<feature type="compositionally biased region" description="Acidic residues" evidence="4">
    <location>
        <begin position="165"/>
        <end position="189"/>
    </location>
</feature>
<dbReference type="PANTHER" id="PTHR12687">
    <property type="entry name" value="NUCLEOLAR COMPLEX 2 AND RAD4-RELATED"/>
    <property type="match status" value="1"/>
</dbReference>
<comment type="subcellular location">
    <subcellularLocation>
        <location evidence="1">Nucleus</location>
    </subcellularLocation>
</comment>
<dbReference type="Proteomes" id="UP000245699">
    <property type="component" value="Unassembled WGS sequence"/>
</dbReference>